<evidence type="ECO:0000256" key="5">
    <source>
        <dbReference type="ARBA" id="ARBA00022614"/>
    </source>
</evidence>
<sequence>MVGIMDDDTCLRYPFGTRIKIGDNYGTVRYVGEVAAYQGTWLGIEWDDPKRGKHNGTIEGRHYFYTMHPTAGSFIRPGKVGPFESLEEAARDRYLGYTENALDQQLMREAQESLQASLFEVVGMDKLARKQSKFEQLTDVSVDNCPVSSAGYLKEFTILTTLNLSHTLVWNWEIVADICGQIPSLKNLNLSCNRLVVPSDLKVAELSSAFNNLQFINLRDCGFSDWSDVMQTARLWPYIESIGLQENPISELAIVDTKEIFKNLKELDLHRTKLFDFDQVNKLGNIKTLTFLNLMENGIEEIKLPDCEPDAKLDVFASLEHLNLFHNPIWNEIDAFNELDKLPKLKRLNKTPHLKSDFNEMFANAVAMISNLQVMNKAQITPEERRGAEYDIWKKYATDWMQASLKADTLKDFYKKHRTYELILKKYGSPADFIPRTNIKKSNLIKIRILHSETGDMWEKKFPRMITVQTLLGLIVKRFNMDSDTAPQLCYVDQKYPDLVVPLDNLSKTLDFYSLQEGDTVLVKWQNTRLD</sequence>
<keyword evidence="6" id="KW-0677">Repeat</keyword>
<dbReference type="SUPFAM" id="SSF52058">
    <property type="entry name" value="L domain-like"/>
    <property type="match status" value="1"/>
</dbReference>
<organism evidence="11 12">
    <name type="scientific">Stomoxys calcitrans</name>
    <name type="common">Stable fly</name>
    <name type="synonym">Conops calcitrans</name>
    <dbReference type="NCBI Taxonomy" id="35570"/>
    <lineage>
        <taxon>Eukaryota</taxon>
        <taxon>Metazoa</taxon>
        <taxon>Ecdysozoa</taxon>
        <taxon>Arthropoda</taxon>
        <taxon>Hexapoda</taxon>
        <taxon>Insecta</taxon>
        <taxon>Pterygota</taxon>
        <taxon>Neoptera</taxon>
        <taxon>Endopterygota</taxon>
        <taxon>Diptera</taxon>
        <taxon>Brachycera</taxon>
        <taxon>Muscomorpha</taxon>
        <taxon>Muscoidea</taxon>
        <taxon>Muscidae</taxon>
        <taxon>Stomoxys</taxon>
    </lineage>
</organism>
<accession>A0A1I8NRU6</accession>
<dbReference type="FunFam" id="3.80.10.10:FF:000973">
    <property type="entry name" value="Tubulin-specific chaperone E"/>
    <property type="match status" value="1"/>
</dbReference>
<keyword evidence="5" id="KW-0433">Leucine-rich repeat</keyword>
<dbReference type="AlphaFoldDB" id="A0A1I8NRU6"/>
<keyword evidence="4" id="KW-0963">Cytoplasm</keyword>
<dbReference type="InterPro" id="IPR032675">
    <property type="entry name" value="LRR_dom_sf"/>
</dbReference>
<comment type="subunit">
    <text evidence="8">Supercomplex made of cofactors A to E. Cofactors A and D function by capturing and stabilizing tubulin in a quasi-native conformation. Cofactor E binds to the cofactor D-tubulin complex; interaction with cofactor C then causes the release of tubulin polypeptides that are committed to the native state.</text>
</comment>
<dbReference type="CDD" id="cd17044">
    <property type="entry name" value="Ubl_TBCE"/>
    <property type="match status" value="1"/>
</dbReference>
<dbReference type="InterPro" id="IPR044079">
    <property type="entry name" value="Ubl_TBCE"/>
</dbReference>
<protein>
    <recommendedName>
        <fullName evidence="3">Tubulin-specific chaperone E</fullName>
    </recommendedName>
    <alternativeName>
        <fullName evidence="9">Tubulin-folding cofactor E</fullName>
    </alternativeName>
</protein>
<evidence type="ECO:0000256" key="7">
    <source>
        <dbReference type="ARBA" id="ARBA00023186"/>
    </source>
</evidence>
<keyword evidence="7" id="KW-0143">Chaperone</keyword>
<dbReference type="Pfam" id="PF01302">
    <property type="entry name" value="CAP_GLY"/>
    <property type="match status" value="1"/>
</dbReference>
<dbReference type="SUPFAM" id="SSF54236">
    <property type="entry name" value="Ubiquitin-like"/>
    <property type="match status" value="1"/>
</dbReference>
<evidence type="ECO:0000259" key="10">
    <source>
        <dbReference type="PROSITE" id="PS50245"/>
    </source>
</evidence>
<dbReference type="PANTHER" id="PTHR18849:SF0">
    <property type="entry name" value="CILIA- AND FLAGELLA-ASSOCIATED PROTEIN 410-RELATED"/>
    <property type="match status" value="1"/>
</dbReference>
<evidence type="ECO:0000256" key="4">
    <source>
        <dbReference type="ARBA" id="ARBA00022490"/>
    </source>
</evidence>
<dbReference type="STRING" id="35570.A0A1I8NRU6"/>
<dbReference type="PANTHER" id="PTHR18849">
    <property type="entry name" value="LEUCINE RICH REPEAT PROTEIN"/>
    <property type="match status" value="1"/>
</dbReference>
<dbReference type="PROSITE" id="PS00845">
    <property type="entry name" value="CAP_GLY_1"/>
    <property type="match status" value="1"/>
</dbReference>
<dbReference type="InterPro" id="IPR000938">
    <property type="entry name" value="CAP-Gly_domain"/>
</dbReference>
<feature type="domain" description="CAP-Gly" evidence="10">
    <location>
        <begin position="32"/>
        <end position="76"/>
    </location>
</feature>
<dbReference type="Gene3D" id="3.80.10.10">
    <property type="entry name" value="Ribonuclease Inhibitor"/>
    <property type="match status" value="2"/>
</dbReference>
<dbReference type="VEuPathDB" id="VectorBase:SCAU001484"/>
<dbReference type="InterPro" id="IPR036859">
    <property type="entry name" value="CAP-Gly_dom_sf"/>
</dbReference>
<dbReference type="OrthoDB" id="5273213at2759"/>
<evidence type="ECO:0000256" key="6">
    <source>
        <dbReference type="ARBA" id="ARBA00022737"/>
    </source>
</evidence>
<dbReference type="PROSITE" id="PS50245">
    <property type="entry name" value="CAP_GLY_2"/>
    <property type="match status" value="1"/>
</dbReference>
<evidence type="ECO:0000256" key="8">
    <source>
        <dbReference type="ARBA" id="ARBA00026055"/>
    </source>
</evidence>
<reference evidence="11" key="1">
    <citation type="submission" date="2020-05" db="UniProtKB">
        <authorList>
            <consortium name="EnsemblMetazoa"/>
        </authorList>
    </citation>
    <scope>IDENTIFICATION</scope>
    <source>
        <strain evidence="11">USDA</strain>
    </source>
</reference>
<gene>
    <name evidence="11" type="primary">106081223</name>
</gene>
<comment type="similarity">
    <text evidence="2">Belongs to the TBCE family.</text>
</comment>
<name>A0A1I8NRU6_STOCA</name>
<dbReference type="KEGG" id="scac:106081223"/>
<evidence type="ECO:0000256" key="2">
    <source>
        <dbReference type="ARBA" id="ARBA00006286"/>
    </source>
</evidence>
<evidence type="ECO:0000313" key="12">
    <source>
        <dbReference type="Proteomes" id="UP000095300"/>
    </source>
</evidence>
<comment type="subcellular location">
    <subcellularLocation>
        <location evidence="1">Cytoplasm</location>
    </subcellularLocation>
</comment>
<evidence type="ECO:0000313" key="11">
    <source>
        <dbReference type="EnsemblMetazoa" id="SCAU001484-PA"/>
    </source>
</evidence>
<dbReference type="Proteomes" id="UP000095300">
    <property type="component" value="Unassembled WGS sequence"/>
</dbReference>
<evidence type="ECO:0000256" key="1">
    <source>
        <dbReference type="ARBA" id="ARBA00004496"/>
    </source>
</evidence>
<dbReference type="InterPro" id="IPR029071">
    <property type="entry name" value="Ubiquitin-like_domsf"/>
</dbReference>
<keyword evidence="12" id="KW-1185">Reference proteome</keyword>
<dbReference type="Gene3D" id="2.30.30.190">
    <property type="entry name" value="CAP Gly-rich-like domain"/>
    <property type="match status" value="1"/>
</dbReference>
<proteinExistence type="inferred from homology"/>
<dbReference type="EnsemblMetazoa" id="SCAU001484-RA">
    <property type="protein sequence ID" value="SCAU001484-PA"/>
    <property type="gene ID" value="SCAU001484"/>
</dbReference>
<dbReference type="SMART" id="SM01052">
    <property type="entry name" value="CAP_GLY"/>
    <property type="match status" value="1"/>
</dbReference>
<dbReference type="FunFam" id="2.30.30.190:FF:000016">
    <property type="entry name" value="Tubulin-folding cofactor E"/>
    <property type="match status" value="1"/>
</dbReference>
<dbReference type="GO" id="GO:0005737">
    <property type="term" value="C:cytoplasm"/>
    <property type="evidence" value="ECO:0007669"/>
    <property type="project" value="UniProtKB-SubCell"/>
</dbReference>
<dbReference type="SUPFAM" id="SSF74924">
    <property type="entry name" value="Cap-Gly domain"/>
    <property type="match status" value="1"/>
</dbReference>
<dbReference type="Gene3D" id="3.10.20.90">
    <property type="entry name" value="Phosphatidylinositol 3-kinase Catalytic Subunit, Chain A, domain 1"/>
    <property type="match status" value="1"/>
</dbReference>
<evidence type="ECO:0000256" key="9">
    <source>
        <dbReference type="ARBA" id="ARBA00030180"/>
    </source>
</evidence>
<evidence type="ECO:0000256" key="3">
    <source>
        <dbReference type="ARBA" id="ARBA00015004"/>
    </source>
</evidence>